<accession>A0A8K0RXA0</accession>
<gene>
    <name evidence="2" type="ORF">BKA59DRAFT_511587</name>
</gene>
<evidence type="ECO:0000313" key="2">
    <source>
        <dbReference type="EMBL" id="KAH7245623.1"/>
    </source>
</evidence>
<name>A0A8K0RXA0_9HYPO</name>
<dbReference type="AlphaFoldDB" id="A0A8K0RXA0"/>
<feature type="signal peptide" evidence="1">
    <location>
        <begin position="1"/>
        <end position="20"/>
    </location>
</feature>
<keyword evidence="1" id="KW-0732">Signal</keyword>
<dbReference type="OrthoDB" id="4965171at2759"/>
<protein>
    <recommendedName>
        <fullName evidence="4">Small secreted protein</fullName>
    </recommendedName>
</protein>
<evidence type="ECO:0000256" key="1">
    <source>
        <dbReference type="SAM" id="SignalP"/>
    </source>
</evidence>
<sequence length="109" mass="12506">MKFNLASLCILACSLRATIAQRTEENAVTIKTFPNEIGCGWGISGHTDSFPDGECFHLPRDYMDVKKITETCRIFIYTGDDCSKYEQQVYQGQDCIDIRYYKSIRAFCH</sequence>
<dbReference type="EMBL" id="JAGPXF010000004">
    <property type="protein sequence ID" value="KAH7245623.1"/>
    <property type="molecule type" value="Genomic_DNA"/>
</dbReference>
<reference evidence="2" key="1">
    <citation type="journal article" date="2021" name="Nat. Commun.">
        <title>Genetic determinants of endophytism in the Arabidopsis root mycobiome.</title>
        <authorList>
            <person name="Mesny F."/>
            <person name="Miyauchi S."/>
            <person name="Thiergart T."/>
            <person name="Pickel B."/>
            <person name="Atanasova L."/>
            <person name="Karlsson M."/>
            <person name="Huettel B."/>
            <person name="Barry K.W."/>
            <person name="Haridas S."/>
            <person name="Chen C."/>
            <person name="Bauer D."/>
            <person name="Andreopoulos W."/>
            <person name="Pangilinan J."/>
            <person name="LaButti K."/>
            <person name="Riley R."/>
            <person name="Lipzen A."/>
            <person name="Clum A."/>
            <person name="Drula E."/>
            <person name="Henrissat B."/>
            <person name="Kohler A."/>
            <person name="Grigoriev I.V."/>
            <person name="Martin F.M."/>
            <person name="Hacquard S."/>
        </authorList>
    </citation>
    <scope>NUCLEOTIDE SEQUENCE</scope>
    <source>
        <strain evidence="2">MPI-SDFR-AT-0068</strain>
    </source>
</reference>
<evidence type="ECO:0000313" key="3">
    <source>
        <dbReference type="Proteomes" id="UP000813427"/>
    </source>
</evidence>
<proteinExistence type="predicted"/>
<keyword evidence="3" id="KW-1185">Reference proteome</keyword>
<evidence type="ECO:0008006" key="4">
    <source>
        <dbReference type="Google" id="ProtNLM"/>
    </source>
</evidence>
<organism evidence="2 3">
    <name type="scientific">Fusarium tricinctum</name>
    <dbReference type="NCBI Taxonomy" id="61284"/>
    <lineage>
        <taxon>Eukaryota</taxon>
        <taxon>Fungi</taxon>
        <taxon>Dikarya</taxon>
        <taxon>Ascomycota</taxon>
        <taxon>Pezizomycotina</taxon>
        <taxon>Sordariomycetes</taxon>
        <taxon>Hypocreomycetidae</taxon>
        <taxon>Hypocreales</taxon>
        <taxon>Nectriaceae</taxon>
        <taxon>Fusarium</taxon>
        <taxon>Fusarium tricinctum species complex</taxon>
    </lineage>
</organism>
<dbReference type="Proteomes" id="UP000813427">
    <property type="component" value="Unassembled WGS sequence"/>
</dbReference>
<feature type="chain" id="PRO_5035461347" description="Small secreted protein" evidence="1">
    <location>
        <begin position="21"/>
        <end position="109"/>
    </location>
</feature>
<comment type="caution">
    <text evidence="2">The sequence shown here is derived from an EMBL/GenBank/DDBJ whole genome shotgun (WGS) entry which is preliminary data.</text>
</comment>